<keyword evidence="2" id="KW-0378">Hydrolase</keyword>
<dbReference type="PIRSF" id="PIRSF029950">
    <property type="entry name" value="Cas_CT1134"/>
    <property type="match status" value="1"/>
</dbReference>
<dbReference type="GO" id="GO:0051607">
    <property type="term" value="P:defense response to virus"/>
    <property type="evidence" value="ECO:0007669"/>
    <property type="project" value="UniProtKB-UniRule"/>
</dbReference>
<dbReference type="Gene3D" id="3.30.70.2660">
    <property type="match status" value="1"/>
</dbReference>
<dbReference type="Pfam" id="PF09704">
    <property type="entry name" value="Cas_Cas5d"/>
    <property type="match status" value="1"/>
</dbReference>
<dbReference type="InterPro" id="IPR021124">
    <property type="entry name" value="CRISPR-assoc_prot_Cas5"/>
</dbReference>
<keyword evidence="2" id="KW-0255">Endonuclease</keyword>
<accession>A0AAE3AI63</accession>
<dbReference type="EC" id="3.1.-.-" evidence="2"/>
<evidence type="ECO:0000313" key="3">
    <source>
        <dbReference type="EMBL" id="MCC2137084.1"/>
    </source>
</evidence>
<dbReference type="InterPro" id="IPR013422">
    <property type="entry name" value="CRISPR-assoc_prot_Cas5_N"/>
</dbReference>
<keyword evidence="2" id="KW-0694">RNA-binding</keyword>
<comment type="similarity">
    <text evidence="2">Belongs to the CRISPR-associated protein Cas5 family. Subtype I-C/Dvulg subfamily.</text>
</comment>
<evidence type="ECO:0000256" key="1">
    <source>
        <dbReference type="ARBA" id="ARBA00023118"/>
    </source>
</evidence>
<dbReference type="GO" id="GO:0016787">
    <property type="term" value="F:hydrolase activity"/>
    <property type="evidence" value="ECO:0007669"/>
    <property type="project" value="UniProtKB-KW"/>
</dbReference>
<dbReference type="NCBIfam" id="TIGR01876">
    <property type="entry name" value="cas_Cas5d"/>
    <property type="match status" value="1"/>
</dbReference>
<protein>
    <recommendedName>
        <fullName evidence="2">pre-crRNA processing endonuclease</fullName>
        <ecNumber evidence="2">3.1.-.-</ecNumber>
    </recommendedName>
</protein>
<keyword evidence="2" id="KW-0540">Nuclease</keyword>
<keyword evidence="4" id="KW-1185">Reference proteome</keyword>
<dbReference type="Proteomes" id="UP001199424">
    <property type="component" value="Unassembled WGS sequence"/>
</dbReference>
<dbReference type="GO" id="GO:0004519">
    <property type="term" value="F:endonuclease activity"/>
    <property type="evidence" value="ECO:0007669"/>
    <property type="project" value="UniProtKB-UniRule"/>
</dbReference>
<comment type="function">
    <text evidence="2">CRISPR (clustered regularly interspaced short palindromic repeat) is an adaptive immune system that provides protection against mobile genetic elements (viruses, transposable elements and conjugative plasmids). CRISPR clusters contain spacers, sequences complementary to antecedent mobile elements, and target invading nucleic acids. CRISPR clusters are transcribed and processed into CRISPR RNA (crRNA).</text>
</comment>
<evidence type="ECO:0000256" key="2">
    <source>
        <dbReference type="PIRNR" id="PIRNR029950"/>
    </source>
</evidence>
<organism evidence="3 4">
    <name type="scientific">Hominenteromicrobium mulieris</name>
    <dbReference type="NCBI Taxonomy" id="2885357"/>
    <lineage>
        <taxon>Bacteria</taxon>
        <taxon>Bacillati</taxon>
        <taxon>Bacillota</taxon>
        <taxon>Clostridia</taxon>
        <taxon>Eubacteriales</taxon>
        <taxon>Oscillospiraceae</taxon>
        <taxon>Hominenteromicrobium</taxon>
    </lineage>
</organism>
<dbReference type="EMBL" id="JAJEQC010000007">
    <property type="protein sequence ID" value="MCC2137084.1"/>
    <property type="molecule type" value="Genomic_DNA"/>
</dbReference>
<reference evidence="3" key="1">
    <citation type="submission" date="2021-10" db="EMBL/GenBank/DDBJ databases">
        <title>Anaerobic single-cell dispensing facilitates the cultivation of human gut bacteria.</title>
        <authorList>
            <person name="Afrizal A."/>
        </authorList>
    </citation>
    <scope>NUCLEOTIDE SEQUENCE</scope>
    <source>
        <strain evidence="3">CLA-AA-H250</strain>
    </source>
</reference>
<evidence type="ECO:0000313" key="4">
    <source>
        <dbReference type="Proteomes" id="UP001199424"/>
    </source>
</evidence>
<comment type="caution">
    <text evidence="3">The sequence shown here is derived from an EMBL/GenBank/DDBJ whole genome shotgun (WGS) entry which is preliminary data.</text>
</comment>
<dbReference type="CDD" id="cd09752">
    <property type="entry name" value="Cas5_I-C"/>
    <property type="match status" value="1"/>
</dbReference>
<dbReference type="AlphaFoldDB" id="A0AAE3AI63"/>
<gene>
    <name evidence="3" type="primary">cas5c</name>
    <name evidence="3" type="ORF">LKD31_08645</name>
</gene>
<dbReference type="NCBIfam" id="TIGR02593">
    <property type="entry name" value="CRISPR_cas5"/>
    <property type="match status" value="1"/>
</dbReference>
<name>A0AAE3AI63_9FIRM</name>
<proteinExistence type="inferred from homology"/>
<keyword evidence="1 2" id="KW-0051">Antiviral defense</keyword>
<sequence length="218" mass="25191">MILLIQLEVWGPYALFTRGEMKVERVSYDVPTPSAARGIVESLYYHPGIRWHIRRIYVLNPIEFTTIRRNEVKSKILGGTAMRIAQGKEDEPYLVTTKQIVQRASMVLTNVHYVIEAEFEMLPEKAAPGDNPGKFQDIVTRRMRKGQCFSTPYFGCREFPAHFKQWEGGSIPTIDETRDLGFMLYDFDYSDPQNITPLYFRAKMEHGVIQVAGCEVFR</sequence>
<dbReference type="GO" id="GO:0003723">
    <property type="term" value="F:RNA binding"/>
    <property type="evidence" value="ECO:0007669"/>
    <property type="project" value="UniProtKB-UniRule"/>
</dbReference>
<dbReference type="GO" id="GO:0043571">
    <property type="term" value="P:maintenance of CRISPR repeat elements"/>
    <property type="evidence" value="ECO:0007669"/>
    <property type="project" value="UniProtKB-UniRule"/>
</dbReference>
<dbReference type="InterPro" id="IPR010155">
    <property type="entry name" value="CRISPR-assoc_prot_Cas5d"/>
</dbReference>